<dbReference type="InterPro" id="IPR046896">
    <property type="entry name" value="Cup1-like_N"/>
</dbReference>
<feature type="compositionally biased region" description="Basic and acidic residues" evidence="1">
    <location>
        <begin position="289"/>
        <end position="317"/>
    </location>
</feature>
<protein>
    <recommendedName>
        <fullName evidence="2">Complex 1 LYR protein domain-containing protein</fullName>
    </recommendedName>
</protein>
<dbReference type="InterPro" id="IPR008011">
    <property type="entry name" value="Complex1_LYR_dom"/>
</dbReference>
<evidence type="ECO:0000259" key="2">
    <source>
        <dbReference type="Pfam" id="PF05347"/>
    </source>
</evidence>
<dbReference type="STRING" id="42251.A0A2T6ZZX9"/>
<feature type="compositionally biased region" description="Basic and acidic residues" evidence="1">
    <location>
        <begin position="327"/>
        <end position="357"/>
    </location>
</feature>
<dbReference type="EMBL" id="NESQ01000052">
    <property type="protein sequence ID" value="PUU81036.1"/>
    <property type="molecule type" value="Genomic_DNA"/>
</dbReference>
<feature type="domain" description="Complex 1 LYR protein" evidence="2">
    <location>
        <begin position="13"/>
        <end position="67"/>
    </location>
</feature>
<feature type="compositionally biased region" description="Low complexity" evidence="1">
    <location>
        <begin position="397"/>
        <end position="407"/>
    </location>
</feature>
<feature type="compositionally biased region" description="Acidic residues" evidence="1">
    <location>
        <begin position="358"/>
        <end position="376"/>
    </location>
</feature>
<dbReference type="OrthoDB" id="6508832at2759"/>
<organism evidence="3 4">
    <name type="scientific">Tuber borchii</name>
    <name type="common">White truffle</name>
    <dbReference type="NCBI Taxonomy" id="42251"/>
    <lineage>
        <taxon>Eukaryota</taxon>
        <taxon>Fungi</taxon>
        <taxon>Dikarya</taxon>
        <taxon>Ascomycota</taxon>
        <taxon>Pezizomycotina</taxon>
        <taxon>Pezizomycetes</taxon>
        <taxon>Pezizales</taxon>
        <taxon>Tuberaceae</taxon>
        <taxon>Tuber</taxon>
    </lineage>
</organism>
<sequence>MPVPTKLPAHRTACLALYRAFLSHIPHLPLEPAQTQFAEWYIRSEFKRNQNAQGIKPVRKALSYARKSEPLMRAAATGDPESITKLSEEITKLQKKREEDLFVATISPPPPKPPPSPTIMPTSKKKLRRLDPNYKPPPRSPIPRLPRLIESNMFPILRWPGQKTARHISIIIKRKTVKKQRRLNLLELLEDWTVLAQEEDTFDNIIAMETGVREEGGSWGQGVRSTWRDVKDLMKKEELRGAEMTKQFMEIIEQQRVIRDDMILERDRERRRKKREKYRLRRAERKKREREEAELLAEREVGLEGPEKPTAGERGEGSDAPSAYHCLRKEPGYEHDRYEQGEEHEHGYEDPEHGDLEHEYEEYEYDGPEQEYEGQEDEKYQYDDPEREYEEPEHSSDSSNSDLDNANPNLHPTPGPTPDFPTPPTSTSEDKL</sequence>
<comment type="caution">
    <text evidence="3">The sequence shown here is derived from an EMBL/GenBank/DDBJ whole genome shotgun (WGS) entry which is preliminary data.</text>
</comment>
<feature type="compositionally biased region" description="Pro residues" evidence="1">
    <location>
        <begin position="411"/>
        <end position="424"/>
    </location>
</feature>
<accession>A0A2T6ZZX9</accession>
<dbReference type="Pfam" id="PF05347">
    <property type="entry name" value="Complex1_LYR"/>
    <property type="match status" value="1"/>
</dbReference>
<proteinExistence type="predicted"/>
<evidence type="ECO:0000256" key="1">
    <source>
        <dbReference type="SAM" id="MobiDB-lite"/>
    </source>
</evidence>
<evidence type="ECO:0000313" key="3">
    <source>
        <dbReference type="EMBL" id="PUU81036.1"/>
    </source>
</evidence>
<feature type="region of interest" description="Disordered" evidence="1">
    <location>
        <begin position="289"/>
        <end position="432"/>
    </location>
</feature>
<name>A0A2T6ZZX9_TUBBO</name>
<evidence type="ECO:0000313" key="4">
    <source>
        <dbReference type="Proteomes" id="UP000244722"/>
    </source>
</evidence>
<gene>
    <name evidence="3" type="ORF">B9Z19DRAFT_972901</name>
</gene>
<dbReference type="Proteomes" id="UP000244722">
    <property type="component" value="Unassembled WGS sequence"/>
</dbReference>
<dbReference type="AlphaFoldDB" id="A0A2T6ZZX9"/>
<reference evidence="3 4" key="1">
    <citation type="submission" date="2017-04" db="EMBL/GenBank/DDBJ databases">
        <title>Draft genome sequence of Tuber borchii Vittad., a whitish edible truffle.</title>
        <authorList>
            <consortium name="DOE Joint Genome Institute"/>
            <person name="Murat C."/>
            <person name="Kuo A."/>
            <person name="Barry K.W."/>
            <person name="Clum A."/>
            <person name="Dockter R.B."/>
            <person name="Fauchery L."/>
            <person name="Iotti M."/>
            <person name="Kohler A."/>
            <person name="Labutti K."/>
            <person name="Lindquist E.A."/>
            <person name="Lipzen A."/>
            <person name="Ohm R.A."/>
            <person name="Wang M."/>
            <person name="Grigoriev I.V."/>
            <person name="Zambonelli A."/>
            <person name="Martin F.M."/>
        </authorList>
    </citation>
    <scope>NUCLEOTIDE SEQUENCE [LARGE SCALE GENOMIC DNA]</scope>
    <source>
        <strain evidence="3 4">Tbo3840</strain>
    </source>
</reference>
<dbReference type="CDD" id="cd20273">
    <property type="entry name" value="Complex1_LYR_unchar"/>
    <property type="match status" value="1"/>
</dbReference>
<keyword evidence="4" id="KW-1185">Reference proteome</keyword>